<organism evidence="2 3">
    <name type="scientific">Kerstersia gyiorum</name>
    <dbReference type="NCBI Taxonomy" id="206506"/>
    <lineage>
        <taxon>Bacteria</taxon>
        <taxon>Pseudomonadati</taxon>
        <taxon>Pseudomonadota</taxon>
        <taxon>Betaproteobacteria</taxon>
        <taxon>Burkholderiales</taxon>
        <taxon>Alcaligenaceae</taxon>
        <taxon>Kerstersia</taxon>
    </lineage>
</organism>
<dbReference type="AlphaFoldDB" id="A0A4Q7MX95"/>
<sequence length="39" mass="4040">MQTPMPATLPFAPGQNDQRGACHGQLPVIPGGLGRQLPS</sequence>
<dbReference type="Proteomes" id="UP000292039">
    <property type="component" value="Unassembled WGS sequence"/>
</dbReference>
<accession>A0A4Q7MX95</accession>
<evidence type="ECO:0000313" key="3">
    <source>
        <dbReference type="Proteomes" id="UP000292039"/>
    </source>
</evidence>
<protein>
    <submittedName>
        <fullName evidence="2">Uncharacterized protein</fullName>
    </submittedName>
</protein>
<reference evidence="2 3" key="1">
    <citation type="submission" date="2019-02" db="EMBL/GenBank/DDBJ databases">
        <title>Genomic Encyclopedia of Type Strains, Phase IV (KMG-IV): sequencing the most valuable type-strain genomes for metagenomic binning, comparative biology and taxonomic classification.</title>
        <authorList>
            <person name="Goeker M."/>
        </authorList>
    </citation>
    <scope>NUCLEOTIDE SEQUENCE [LARGE SCALE GENOMIC DNA]</scope>
    <source>
        <strain evidence="2 3">DSM 16618</strain>
    </source>
</reference>
<evidence type="ECO:0000256" key="1">
    <source>
        <dbReference type="SAM" id="MobiDB-lite"/>
    </source>
</evidence>
<gene>
    <name evidence="2" type="ORF">EV679_0575</name>
</gene>
<feature type="region of interest" description="Disordered" evidence="1">
    <location>
        <begin position="1"/>
        <end position="20"/>
    </location>
</feature>
<evidence type="ECO:0000313" key="2">
    <source>
        <dbReference type="EMBL" id="RZS73384.1"/>
    </source>
</evidence>
<proteinExistence type="predicted"/>
<name>A0A4Q7MX95_9BURK</name>
<dbReference type="EMBL" id="SGWZ01000001">
    <property type="protein sequence ID" value="RZS73384.1"/>
    <property type="molecule type" value="Genomic_DNA"/>
</dbReference>
<comment type="caution">
    <text evidence="2">The sequence shown here is derived from an EMBL/GenBank/DDBJ whole genome shotgun (WGS) entry which is preliminary data.</text>
</comment>